<proteinExistence type="predicted"/>
<dbReference type="RefSeq" id="WP_269756145.1">
    <property type="nucleotide sequence ID" value="NZ_BAAANH010000002.1"/>
</dbReference>
<dbReference type="EMBL" id="BAAANH010000002">
    <property type="protein sequence ID" value="GAA1756524.1"/>
    <property type="molecule type" value="Genomic_DNA"/>
</dbReference>
<protein>
    <submittedName>
        <fullName evidence="1">Uncharacterized protein</fullName>
    </submittedName>
</protein>
<dbReference type="Proteomes" id="UP001500506">
    <property type="component" value="Unassembled WGS sequence"/>
</dbReference>
<accession>A0ABP4WK45</accession>
<comment type="caution">
    <text evidence="1">The sequence shown here is derived from an EMBL/GenBank/DDBJ whole genome shotgun (WGS) entry which is preliminary data.</text>
</comment>
<name>A0ABP4WK45_9MICO</name>
<evidence type="ECO:0000313" key="1">
    <source>
        <dbReference type="EMBL" id="GAA1756524.1"/>
    </source>
</evidence>
<organism evidence="1 2">
    <name type="scientific">Agromyces humatus</name>
    <dbReference type="NCBI Taxonomy" id="279573"/>
    <lineage>
        <taxon>Bacteria</taxon>
        <taxon>Bacillati</taxon>
        <taxon>Actinomycetota</taxon>
        <taxon>Actinomycetes</taxon>
        <taxon>Micrococcales</taxon>
        <taxon>Microbacteriaceae</taxon>
        <taxon>Agromyces</taxon>
    </lineage>
</organism>
<reference evidence="2" key="1">
    <citation type="journal article" date="2019" name="Int. J. Syst. Evol. Microbiol.">
        <title>The Global Catalogue of Microorganisms (GCM) 10K type strain sequencing project: providing services to taxonomists for standard genome sequencing and annotation.</title>
        <authorList>
            <consortium name="The Broad Institute Genomics Platform"/>
            <consortium name="The Broad Institute Genome Sequencing Center for Infectious Disease"/>
            <person name="Wu L."/>
            <person name="Ma J."/>
        </authorList>
    </citation>
    <scope>NUCLEOTIDE SEQUENCE [LARGE SCALE GENOMIC DNA]</scope>
    <source>
        <strain evidence="2">JCM 14319</strain>
    </source>
</reference>
<gene>
    <name evidence="1" type="ORF">GCM10009747_13840</name>
</gene>
<keyword evidence="2" id="KW-1185">Reference proteome</keyword>
<evidence type="ECO:0000313" key="2">
    <source>
        <dbReference type="Proteomes" id="UP001500506"/>
    </source>
</evidence>
<sequence length="42" mass="4074">MSDGAATVATDAPAPNPFAMIDGDASAMVCEGDVCFIPGAGE</sequence>